<dbReference type="AlphaFoldDB" id="A0AAJ2HHM1"/>
<gene>
    <name evidence="2" type="ORF">KZC50_03330</name>
</gene>
<reference evidence="2 3" key="1">
    <citation type="submission" date="2021-06" db="EMBL/GenBank/DDBJ databases">
        <title>Genome-based taxonomic framework of Microbacterium strains isolated from marine environment, the description of four new species and reclassification of four preexisting species.</title>
        <authorList>
            <person name="Lee S.D."/>
            <person name="Kim S.-M."/>
            <person name="Byeon Y.-S."/>
            <person name="Yang H.L."/>
            <person name="Kim I.S."/>
        </authorList>
    </citation>
    <scope>NUCLEOTIDE SEQUENCE [LARGE SCALE GENOMIC DNA]</scope>
    <source>
        <strain evidence="2 3">KACC 20514</strain>
    </source>
</reference>
<proteinExistence type="predicted"/>
<dbReference type="SUPFAM" id="SSF51556">
    <property type="entry name" value="Metallo-dependent hydrolases"/>
    <property type="match status" value="1"/>
</dbReference>
<dbReference type="Proteomes" id="UP001183582">
    <property type="component" value="Unassembled WGS sequence"/>
</dbReference>
<dbReference type="PANTHER" id="PTHR43135">
    <property type="entry name" value="ALPHA-D-RIBOSE 1-METHYLPHOSPHONATE 5-TRIPHOSPHATE DIPHOSPHATASE"/>
    <property type="match status" value="1"/>
</dbReference>
<organism evidence="2 3">
    <name type="scientific">Microbacterium aurantiacum</name>
    <dbReference type="NCBI Taxonomy" id="162393"/>
    <lineage>
        <taxon>Bacteria</taxon>
        <taxon>Bacillati</taxon>
        <taxon>Actinomycetota</taxon>
        <taxon>Actinomycetes</taxon>
        <taxon>Micrococcales</taxon>
        <taxon>Microbacteriaceae</taxon>
        <taxon>Microbacterium</taxon>
    </lineage>
</organism>
<dbReference type="Gene3D" id="3.20.20.140">
    <property type="entry name" value="Metal-dependent hydrolases"/>
    <property type="match status" value="1"/>
</dbReference>
<dbReference type="EMBL" id="JAHWXH010000001">
    <property type="protein sequence ID" value="MDS0244640.1"/>
    <property type="molecule type" value="Genomic_DNA"/>
</dbReference>
<evidence type="ECO:0000313" key="3">
    <source>
        <dbReference type="Proteomes" id="UP001183582"/>
    </source>
</evidence>
<dbReference type="Pfam" id="PF01979">
    <property type="entry name" value="Amidohydro_1"/>
    <property type="match status" value="1"/>
</dbReference>
<sequence length="290" mass="29573">MASAGTLLPPFIDHHVHAHLVDTTVLNAGGIAGWVDLGGDPTRLAAARATMPHPAYAGAFLTAVGGYPAGRAWAPGGVVREMTDAADAAVAVAEQAAPGASLIKIALNARSGPVPDDEILRAVVAAARTRGLPVVAHVEGEGMTRRALDAGVDALAHTPFDDHLDDELLARAAAQTLWISTLAIHEAGSPAAATATAHLARFHRAGGRVLYGTDLGNGDLPLGVNATEIERLLAAGIRGDALVRALSDPWPLPHAPAGVGTVVPDAVTGGIRETDAAVAARFARARVVRM</sequence>
<evidence type="ECO:0000313" key="2">
    <source>
        <dbReference type="EMBL" id="MDS0244640.1"/>
    </source>
</evidence>
<dbReference type="InterPro" id="IPR006680">
    <property type="entry name" value="Amidohydro-rel"/>
</dbReference>
<dbReference type="GO" id="GO:0016787">
    <property type="term" value="F:hydrolase activity"/>
    <property type="evidence" value="ECO:0007669"/>
    <property type="project" value="InterPro"/>
</dbReference>
<evidence type="ECO:0000259" key="1">
    <source>
        <dbReference type="Pfam" id="PF01979"/>
    </source>
</evidence>
<dbReference type="RefSeq" id="WP_310890611.1">
    <property type="nucleotide sequence ID" value="NZ_BAAAGR010000001.1"/>
</dbReference>
<dbReference type="InterPro" id="IPR032466">
    <property type="entry name" value="Metal_Hydrolase"/>
</dbReference>
<dbReference type="GeneID" id="301457228"/>
<protein>
    <submittedName>
        <fullName evidence="2">Amidohydrolase family protein</fullName>
    </submittedName>
</protein>
<name>A0AAJ2HHM1_9MICO</name>
<dbReference type="PANTHER" id="PTHR43135:SF3">
    <property type="entry name" value="ALPHA-D-RIBOSE 1-METHYLPHOSPHONATE 5-TRIPHOSPHATE DIPHOSPHATASE"/>
    <property type="match status" value="1"/>
</dbReference>
<comment type="caution">
    <text evidence="2">The sequence shown here is derived from an EMBL/GenBank/DDBJ whole genome shotgun (WGS) entry which is preliminary data.</text>
</comment>
<feature type="domain" description="Amidohydrolase-related" evidence="1">
    <location>
        <begin position="6"/>
        <end position="235"/>
    </location>
</feature>
<accession>A0AAJ2HHM1</accession>
<dbReference type="InterPro" id="IPR051781">
    <property type="entry name" value="Metallo-dep_Hydrolase"/>
</dbReference>